<organism evidence="5 6">
    <name type="scientific">Olea europaea subsp. europaea</name>
    <dbReference type="NCBI Taxonomy" id="158383"/>
    <lineage>
        <taxon>Eukaryota</taxon>
        <taxon>Viridiplantae</taxon>
        <taxon>Streptophyta</taxon>
        <taxon>Embryophyta</taxon>
        <taxon>Tracheophyta</taxon>
        <taxon>Spermatophyta</taxon>
        <taxon>Magnoliopsida</taxon>
        <taxon>eudicotyledons</taxon>
        <taxon>Gunneridae</taxon>
        <taxon>Pentapetalae</taxon>
        <taxon>asterids</taxon>
        <taxon>lamiids</taxon>
        <taxon>Lamiales</taxon>
        <taxon>Oleaceae</taxon>
        <taxon>Oleeae</taxon>
        <taxon>Olea</taxon>
    </lineage>
</organism>
<gene>
    <name evidence="5" type="ORF">OLEA9_A070838</name>
</gene>
<sequence length="456" mass="53081">MGSSTGKVEAMKPVLVKAGIPLAITVIGFVFAKIAGRKYLASKAPSLSKIQEKSVEIDSREMYRDDDESFHSLDSASLPCVESDHAFTDACYENSIETLQMQEEIYGLRSQIQDLNMQFLRYQNLKEQEMVLLELRNKFLLEIMRVEYFTREISLVEAEIQRFEHIVIDYLKIMGLLEFLRSENALLHKRAKKLFRRNREQYHVLKKQNLQIVAKETEISRTRKELEMKDICIKNMEETEFSRARKELEMKDICIKNMDNEIRELKIASERLQEEKIELLSKLAEKSAASKIEGEEMTLENSNQLATIDEVKSLVQIKGEEMTLENYNQLANEVEQLQKDRAAETRELIYLRWCNACLRHELTRRNTEQDEVMEENDHRVDEIAEYGSDHEIISNSRLGHGDSCLGFTRGSHAQSKRRKLIAKLKRWVEGSEKMKKKLGEKEQQENILARKSCSSA</sequence>
<name>A0A8S0R653_OLEEU</name>
<keyword evidence="4" id="KW-0472">Membrane</keyword>
<dbReference type="Gramene" id="OE9A070838T1">
    <property type="protein sequence ID" value="OE9A070838C1"/>
    <property type="gene ID" value="OE9A070838"/>
</dbReference>
<reference evidence="5 6" key="1">
    <citation type="submission" date="2019-12" db="EMBL/GenBank/DDBJ databases">
        <authorList>
            <person name="Alioto T."/>
            <person name="Alioto T."/>
            <person name="Gomez Garrido J."/>
        </authorList>
    </citation>
    <scope>NUCLEOTIDE SEQUENCE [LARGE SCALE GENOMIC DNA]</scope>
</reference>
<evidence type="ECO:0000256" key="4">
    <source>
        <dbReference type="SAM" id="Phobius"/>
    </source>
</evidence>
<proteinExistence type="predicted"/>
<dbReference type="OrthoDB" id="687739at2759"/>
<evidence type="ECO:0000256" key="3">
    <source>
        <dbReference type="SAM" id="MobiDB-lite"/>
    </source>
</evidence>
<dbReference type="PANTHER" id="PTHR31342">
    <property type="entry name" value="PROTEIN CHUP1, CHLOROPLASTIC"/>
    <property type="match status" value="1"/>
</dbReference>
<dbReference type="AlphaFoldDB" id="A0A8S0R653"/>
<evidence type="ECO:0008006" key="7">
    <source>
        <dbReference type="Google" id="ProtNLM"/>
    </source>
</evidence>
<dbReference type="GO" id="GO:0055028">
    <property type="term" value="C:cortical microtubule"/>
    <property type="evidence" value="ECO:0007669"/>
    <property type="project" value="TreeGrafter"/>
</dbReference>
<keyword evidence="4" id="KW-0812">Transmembrane</keyword>
<evidence type="ECO:0000313" key="5">
    <source>
        <dbReference type="EMBL" id="CAA2973667.1"/>
    </source>
</evidence>
<dbReference type="Proteomes" id="UP000594638">
    <property type="component" value="Unassembled WGS sequence"/>
</dbReference>
<dbReference type="InterPro" id="IPR040265">
    <property type="entry name" value="CHUP1/IPGA1-like"/>
</dbReference>
<dbReference type="PANTHER" id="PTHR31342:SF10">
    <property type="entry name" value="CHUP1-LIKE PROTEIN"/>
    <property type="match status" value="1"/>
</dbReference>
<feature type="coiled-coil region" evidence="2">
    <location>
        <begin position="317"/>
        <end position="347"/>
    </location>
</feature>
<dbReference type="EMBL" id="CACTIH010002120">
    <property type="protein sequence ID" value="CAA2973667.1"/>
    <property type="molecule type" value="Genomic_DNA"/>
</dbReference>
<evidence type="ECO:0000256" key="2">
    <source>
        <dbReference type="SAM" id="Coils"/>
    </source>
</evidence>
<keyword evidence="4" id="KW-1133">Transmembrane helix</keyword>
<feature type="coiled-coil region" evidence="2">
    <location>
        <begin position="255"/>
        <end position="289"/>
    </location>
</feature>
<feature type="transmembrane region" description="Helical" evidence="4">
    <location>
        <begin position="14"/>
        <end position="35"/>
    </location>
</feature>
<protein>
    <recommendedName>
        <fullName evidence="7">Protein CHUP1, chloroplastic</fullName>
    </recommendedName>
</protein>
<comment type="caution">
    <text evidence="5">The sequence shown here is derived from an EMBL/GenBank/DDBJ whole genome shotgun (WGS) entry which is preliminary data.</text>
</comment>
<evidence type="ECO:0000256" key="1">
    <source>
        <dbReference type="ARBA" id="ARBA00023054"/>
    </source>
</evidence>
<accession>A0A8S0R653</accession>
<keyword evidence="6" id="KW-1185">Reference proteome</keyword>
<evidence type="ECO:0000313" key="6">
    <source>
        <dbReference type="Proteomes" id="UP000594638"/>
    </source>
</evidence>
<keyword evidence="1 2" id="KW-0175">Coiled coil</keyword>
<feature type="region of interest" description="Disordered" evidence="3">
    <location>
        <begin position="433"/>
        <end position="456"/>
    </location>
</feature>
<dbReference type="GO" id="GO:0072699">
    <property type="term" value="P:protein localization to cortical microtubule cytoskeleton"/>
    <property type="evidence" value="ECO:0007669"/>
    <property type="project" value="TreeGrafter"/>
</dbReference>
<feature type="compositionally biased region" description="Basic and acidic residues" evidence="3">
    <location>
        <begin position="433"/>
        <end position="444"/>
    </location>
</feature>